<dbReference type="EMBL" id="JBHTKN010000008">
    <property type="protein sequence ID" value="MFD1043091.1"/>
    <property type="molecule type" value="Genomic_DNA"/>
</dbReference>
<protein>
    <recommendedName>
        <fullName evidence="4">Lipoprotein</fullName>
    </recommendedName>
</protein>
<dbReference type="Proteomes" id="UP001597033">
    <property type="component" value="Unassembled WGS sequence"/>
</dbReference>
<evidence type="ECO:0008006" key="4">
    <source>
        <dbReference type="Google" id="ProtNLM"/>
    </source>
</evidence>
<reference evidence="3" key="1">
    <citation type="journal article" date="2019" name="Int. J. Syst. Evol. Microbiol.">
        <title>The Global Catalogue of Microorganisms (GCM) 10K type strain sequencing project: providing services to taxonomists for standard genome sequencing and annotation.</title>
        <authorList>
            <consortium name="The Broad Institute Genomics Platform"/>
            <consortium name="The Broad Institute Genome Sequencing Center for Infectious Disease"/>
            <person name="Wu L."/>
            <person name="Ma J."/>
        </authorList>
    </citation>
    <scope>NUCLEOTIDE SEQUENCE [LARGE SCALE GENOMIC DNA]</scope>
    <source>
        <strain evidence="3">CCUG 55854</strain>
    </source>
</reference>
<sequence>MKYATLYLAASTLMILALAACSDRPANAGHAAPAPGAAQADEPVRTAEPLPFDPALVTRVRDAMREPELASKIPGMQGASALCDKWIPVPQPAGWCETETDGIVQGLLIDAARLQEGGFSVSAEVLARSALGKAGESATPAARALASAFIDMYKPTTTEASDAADVQFNEDLKRYWTVWEAAAQHVQTFPEQQRSTAELFLKGTLYRDQVAIKAGKLVDLTPAQQAQLDEALQTISDFHESEGR</sequence>
<dbReference type="PROSITE" id="PS51257">
    <property type="entry name" value="PROKAR_LIPOPROTEIN"/>
    <property type="match status" value="1"/>
</dbReference>
<comment type="caution">
    <text evidence="2">The sequence shown here is derived from an EMBL/GenBank/DDBJ whole genome shotgun (WGS) entry which is preliminary data.</text>
</comment>
<feature type="chain" id="PRO_5045103879" description="Lipoprotein" evidence="1">
    <location>
        <begin position="20"/>
        <end position="244"/>
    </location>
</feature>
<organism evidence="2 3">
    <name type="scientific">Pseudoxanthomonas kaohsiungensis</name>
    <dbReference type="NCBI Taxonomy" id="283923"/>
    <lineage>
        <taxon>Bacteria</taxon>
        <taxon>Pseudomonadati</taxon>
        <taxon>Pseudomonadota</taxon>
        <taxon>Gammaproteobacteria</taxon>
        <taxon>Lysobacterales</taxon>
        <taxon>Lysobacteraceae</taxon>
        <taxon>Pseudoxanthomonas</taxon>
    </lineage>
</organism>
<evidence type="ECO:0000313" key="2">
    <source>
        <dbReference type="EMBL" id="MFD1043091.1"/>
    </source>
</evidence>
<gene>
    <name evidence="2" type="ORF">ACFQ2N_12130</name>
</gene>
<feature type="signal peptide" evidence="1">
    <location>
        <begin position="1"/>
        <end position="19"/>
    </location>
</feature>
<keyword evidence="1" id="KW-0732">Signal</keyword>
<accession>A0ABW3LZL9</accession>
<evidence type="ECO:0000313" key="3">
    <source>
        <dbReference type="Proteomes" id="UP001597033"/>
    </source>
</evidence>
<evidence type="ECO:0000256" key="1">
    <source>
        <dbReference type="SAM" id="SignalP"/>
    </source>
</evidence>
<proteinExistence type="predicted"/>
<name>A0ABW3LZL9_9GAMM</name>
<dbReference type="RefSeq" id="WP_162377176.1">
    <property type="nucleotide sequence ID" value="NZ_JBHTKN010000008.1"/>
</dbReference>
<keyword evidence="3" id="KW-1185">Reference proteome</keyword>